<protein>
    <submittedName>
        <fullName evidence="1">Uncharacterized protein</fullName>
    </submittedName>
</protein>
<proteinExistence type="predicted"/>
<evidence type="ECO:0000313" key="2">
    <source>
        <dbReference type="Proteomes" id="UP000499080"/>
    </source>
</evidence>
<gene>
    <name evidence="1" type="ORF">AVEN_200433_1</name>
</gene>
<comment type="caution">
    <text evidence="1">The sequence shown here is derived from an EMBL/GenBank/DDBJ whole genome shotgun (WGS) entry which is preliminary data.</text>
</comment>
<evidence type="ECO:0000313" key="1">
    <source>
        <dbReference type="EMBL" id="GBN95442.1"/>
    </source>
</evidence>
<sequence length="156" mass="17627">MDYFPPISCTPVWLVFLPANSMNASSNRGQDELEVLSQSTSYNYTCARFEVTRGLYRDEPRNFEPCSDDEENTRGIILSPNFRTAPMGEHMAATDLEGPRPAYAAVLQWNRASTLEAQTLLPGYHGPHIAWEKVYGWMASHRSTASCTLYSVEKRL</sequence>
<dbReference type="Proteomes" id="UP000499080">
    <property type="component" value="Unassembled WGS sequence"/>
</dbReference>
<dbReference type="EMBL" id="BGPR01026034">
    <property type="protein sequence ID" value="GBN95442.1"/>
    <property type="molecule type" value="Genomic_DNA"/>
</dbReference>
<organism evidence="1 2">
    <name type="scientific">Araneus ventricosus</name>
    <name type="common">Orbweaver spider</name>
    <name type="synonym">Epeira ventricosa</name>
    <dbReference type="NCBI Taxonomy" id="182803"/>
    <lineage>
        <taxon>Eukaryota</taxon>
        <taxon>Metazoa</taxon>
        <taxon>Ecdysozoa</taxon>
        <taxon>Arthropoda</taxon>
        <taxon>Chelicerata</taxon>
        <taxon>Arachnida</taxon>
        <taxon>Araneae</taxon>
        <taxon>Araneomorphae</taxon>
        <taxon>Entelegynae</taxon>
        <taxon>Araneoidea</taxon>
        <taxon>Araneidae</taxon>
        <taxon>Araneus</taxon>
    </lineage>
</organism>
<keyword evidence="2" id="KW-1185">Reference proteome</keyword>
<name>A0A4Y2T4D3_ARAVE</name>
<reference evidence="1 2" key="1">
    <citation type="journal article" date="2019" name="Sci. Rep.">
        <title>Orb-weaving spider Araneus ventricosus genome elucidates the spidroin gene catalogue.</title>
        <authorList>
            <person name="Kono N."/>
            <person name="Nakamura H."/>
            <person name="Ohtoshi R."/>
            <person name="Moran D.A.P."/>
            <person name="Shinohara A."/>
            <person name="Yoshida Y."/>
            <person name="Fujiwara M."/>
            <person name="Mori M."/>
            <person name="Tomita M."/>
            <person name="Arakawa K."/>
        </authorList>
    </citation>
    <scope>NUCLEOTIDE SEQUENCE [LARGE SCALE GENOMIC DNA]</scope>
</reference>
<dbReference type="AlphaFoldDB" id="A0A4Y2T4D3"/>
<accession>A0A4Y2T4D3</accession>